<dbReference type="PANTHER" id="PTHR19857">
    <property type="entry name" value="MITOCHONDRIAL DIVISION PROTEIN 1-RELATED"/>
    <property type="match status" value="1"/>
</dbReference>
<dbReference type="InterPro" id="IPR015943">
    <property type="entry name" value="WD40/YVTN_repeat-like_dom_sf"/>
</dbReference>
<evidence type="ECO:0000313" key="4">
    <source>
        <dbReference type="Proteomes" id="UP000815677"/>
    </source>
</evidence>
<dbReference type="Pfam" id="PF00400">
    <property type="entry name" value="WD40"/>
    <property type="match status" value="1"/>
</dbReference>
<accession>A0ABQ0LLC2</accession>
<dbReference type="Gene3D" id="2.130.10.10">
    <property type="entry name" value="YVTN repeat-like/Quinoprotein amine dehydrogenase"/>
    <property type="match status" value="1"/>
</dbReference>
<dbReference type="InterPro" id="IPR036322">
    <property type="entry name" value="WD40_repeat_dom_sf"/>
</dbReference>
<dbReference type="EMBL" id="DF847456">
    <property type="protein sequence ID" value="GAT51899.1"/>
    <property type="molecule type" value="Genomic_DNA"/>
</dbReference>
<evidence type="ECO:0000256" key="1">
    <source>
        <dbReference type="ARBA" id="ARBA00022574"/>
    </source>
</evidence>
<evidence type="ECO:0008006" key="5">
    <source>
        <dbReference type="Google" id="ProtNLM"/>
    </source>
</evidence>
<gene>
    <name evidence="3" type="ORF">MCHLO_09002</name>
</gene>
<feature type="non-terminal residue" evidence="3">
    <location>
        <position position="296"/>
    </location>
</feature>
<keyword evidence="4" id="KW-1185">Reference proteome</keyword>
<evidence type="ECO:0000256" key="2">
    <source>
        <dbReference type="ARBA" id="ARBA00022737"/>
    </source>
</evidence>
<name>A0ABQ0LLC2_MYCCL</name>
<dbReference type="Proteomes" id="UP000815677">
    <property type="component" value="Unassembled WGS sequence"/>
</dbReference>
<dbReference type="InterPro" id="IPR051179">
    <property type="entry name" value="WD_repeat_multifunction"/>
</dbReference>
<dbReference type="SUPFAM" id="SSF50978">
    <property type="entry name" value="WD40 repeat-like"/>
    <property type="match status" value="1"/>
</dbReference>
<evidence type="ECO:0000313" key="3">
    <source>
        <dbReference type="EMBL" id="GAT51899.1"/>
    </source>
</evidence>
<organism evidence="3 4">
    <name type="scientific">Mycena chlorophos</name>
    <name type="common">Agaric fungus</name>
    <name type="synonym">Agaricus chlorophos</name>
    <dbReference type="NCBI Taxonomy" id="658473"/>
    <lineage>
        <taxon>Eukaryota</taxon>
        <taxon>Fungi</taxon>
        <taxon>Dikarya</taxon>
        <taxon>Basidiomycota</taxon>
        <taxon>Agaricomycotina</taxon>
        <taxon>Agaricomycetes</taxon>
        <taxon>Agaricomycetidae</taxon>
        <taxon>Agaricales</taxon>
        <taxon>Marasmiineae</taxon>
        <taxon>Mycenaceae</taxon>
        <taxon>Mycena</taxon>
    </lineage>
</organism>
<protein>
    <recommendedName>
        <fullName evidence="5">WD40 repeat-like protein</fullName>
    </recommendedName>
</protein>
<dbReference type="SMART" id="SM00320">
    <property type="entry name" value="WD40"/>
    <property type="match status" value="3"/>
</dbReference>
<sequence>MFLLGRKTSKAGSYILHRELVGHLGAVVTLRTSEDGKFLASGGTDGTKVWDVRSDRPLEAPQSSAVLGATTAVIWVKNEDDLNLALWSGTERGYLICWKAVARKCIVTEPAEITCLAYDAPSNRLVVAHRGGVVQMYTIGSDMTLSEGFSKTLDNVVPKAVAFGTLHANERDILVFSLYDGDIFTLRGGKQVEKPCNVGALIGDVAVDVHKKVLCMDDPSTGANLYRLDGKNIVHIKTFKVAVTKRKRARQTAFVDEGKYIVIGSNHGVVYVFDRRSGEVVDELKVDVQEWVQTLT</sequence>
<reference evidence="3" key="1">
    <citation type="submission" date="2014-09" db="EMBL/GenBank/DDBJ databases">
        <title>Genome sequence of the luminous mushroom Mycena chlorophos for searching fungal bioluminescence genes.</title>
        <authorList>
            <person name="Tanaka Y."/>
            <person name="Kasuga D."/>
            <person name="Oba Y."/>
            <person name="Hase S."/>
            <person name="Sato K."/>
            <person name="Oba Y."/>
            <person name="Sakakibara Y."/>
        </authorList>
    </citation>
    <scope>NUCLEOTIDE SEQUENCE</scope>
</reference>
<proteinExistence type="predicted"/>
<keyword evidence="1" id="KW-0853">WD repeat</keyword>
<keyword evidence="2" id="KW-0677">Repeat</keyword>
<dbReference type="InterPro" id="IPR001680">
    <property type="entry name" value="WD40_rpt"/>
</dbReference>